<dbReference type="InterPro" id="IPR036093">
    <property type="entry name" value="NAC_dom_sf"/>
</dbReference>
<name>A0A6A4KNP2_9ERIC</name>
<keyword evidence="3" id="KW-0804">Transcription</keyword>
<dbReference type="PANTHER" id="PTHR31744">
    <property type="entry name" value="PROTEIN CUP-SHAPED COTYLEDON 2-RELATED"/>
    <property type="match status" value="1"/>
</dbReference>
<dbReference type="GO" id="GO:0006355">
    <property type="term" value="P:regulation of DNA-templated transcription"/>
    <property type="evidence" value="ECO:0007669"/>
    <property type="project" value="InterPro"/>
</dbReference>
<evidence type="ECO:0000313" key="6">
    <source>
        <dbReference type="EMBL" id="KAE9449276.1"/>
    </source>
</evidence>
<keyword evidence="2" id="KW-0238">DNA-binding</keyword>
<sequence length="356" mass="39703">MDEKSDVDRIDDVMLPGFRFHPTDEELVGAGIYWGERMVLLLPKGPQIQEQCTAKPRHRSWFLEGHGTDRPIYASDSNKCIGLKKSLVFYRGRAAKGLKTDWMMHEFRLPSISDSASPKKLFDKNIPANEAWAICRIFKKTNSMAQRALSHSWAPIPETTASDIMNFGPHSTHLSSETLFSCTTDIGSATQLCNTYDLQQVSTAGFSPMDVPSYKPMNLTVTKTPPFPTGLFSPQEMSELTTKNTHGFSSIFCNLPPAIIGDVSKNCGSIDFHEPQRQLNGFSISSQDMQGSIGGLEDDLGLRKYSSEGRDSNGWGNIRSFVFPFSLPSDLPDEWKPSLQWDSPPCPSEMSTTYHE</sequence>
<dbReference type="OrthoDB" id="1841925at2759"/>
<evidence type="ECO:0000256" key="3">
    <source>
        <dbReference type="ARBA" id="ARBA00023163"/>
    </source>
</evidence>
<evidence type="ECO:0000259" key="5">
    <source>
        <dbReference type="PROSITE" id="PS51005"/>
    </source>
</evidence>
<evidence type="ECO:0000313" key="7">
    <source>
        <dbReference type="Proteomes" id="UP000428333"/>
    </source>
</evidence>
<dbReference type="PROSITE" id="PS51005">
    <property type="entry name" value="NAC"/>
    <property type="match status" value="1"/>
</dbReference>
<organism evidence="6 7">
    <name type="scientific">Rhododendron williamsianum</name>
    <dbReference type="NCBI Taxonomy" id="262921"/>
    <lineage>
        <taxon>Eukaryota</taxon>
        <taxon>Viridiplantae</taxon>
        <taxon>Streptophyta</taxon>
        <taxon>Embryophyta</taxon>
        <taxon>Tracheophyta</taxon>
        <taxon>Spermatophyta</taxon>
        <taxon>Magnoliopsida</taxon>
        <taxon>eudicotyledons</taxon>
        <taxon>Gunneridae</taxon>
        <taxon>Pentapetalae</taxon>
        <taxon>asterids</taxon>
        <taxon>Ericales</taxon>
        <taxon>Ericaceae</taxon>
        <taxon>Ericoideae</taxon>
        <taxon>Rhodoreae</taxon>
        <taxon>Rhododendron</taxon>
    </lineage>
</organism>
<dbReference type="EMBL" id="QEFC01003185">
    <property type="protein sequence ID" value="KAE9449276.1"/>
    <property type="molecule type" value="Genomic_DNA"/>
</dbReference>
<comment type="caution">
    <text evidence="6">The sequence shown here is derived from an EMBL/GenBank/DDBJ whole genome shotgun (WGS) entry which is preliminary data.</text>
</comment>
<dbReference type="Gene3D" id="2.170.150.80">
    <property type="entry name" value="NAC domain"/>
    <property type="match status" value="1"/>
</dbReference>
<gene>
    <name evidence="6" type="ORF">C3L33_18827</name>
</gene>
<feature type="domain" description="NAC" evidence="5">
    <location>
        <begin position="1"/>
        <end position="140"/>
    </location>
</feature>
<keyword evidence="7" id="KW-1185">Reference proteome</keyword>
<feature type="non-terminal residue" evidence="6">
    <location>
        <position position="1"/>
    </location>
</feature>
<dbReference type="SUPFAM" id="SSF101941">
    <property type="entry name" value="NAC domain"/>
    <property type="match status" value="1"/>
</dbReference>
<evidence type="ECO:0000256" key="4">
    <source>
        <dbReference type="ARBA" id="ARBA00023242"/>
    </source>
</evidence>
<dbReference type="AlphaFoldDB" id="A0A6A4KNP2"/>
<evidence type="ECO:0000256" key="2">
    <source>
        <dbReference type="ARBA" id="ARBA00023125"/>
    </source>
</evidence>
<proteinExistence type="predicted"/>
<protein>
    <recommendedName>
        <fullName evidence="5">NAC domain-containing protein</fullName>
    </recommendedName>
</protein>
<evidence type="ECO:0000256" key="1">
    <source>
        <dbReference type="ARBA" id="ARBA00023015"/>
    </source>
</evidence>
<dbReference type="PANTHER" id="PTHR31744:SF56">
    <property type="entry name" value="NAC DOMAIN-CONTAINING PROTEIN 94-RELATED"/>
    <property type="match status" value="1"/>
</dbReference>
<dbReference type="Proteomes" id="UP000428333">
    <property type="component" value="Linkage Group LG11"/>
</dbReference>
<dbReference type="InterPro" id="IPR003441">
    <property type="entry name" value="NAC-dom"/>
</dbReference>
<accession>A0A6A4KNP2</accession>
<keyword evidence="4" id="KW-0539">Nucleus</keyword>
<reference evidence="6 7" key="1">
    <citation type="journal article" date="2019" name="Genome Biol. Evol.">
        <title>The Rhododendron genome and chromosomal organization provide insight into shared whole-genome duplications across the heath family (Ericaceae).</title>
        <authorList>
            <person name="Soza V.L."/>
            <person name="Lindsley D."/>
            <person name="Waalkes A."/>
            <person name="Ramage E."/>
            <person name="Patwardhan R.P."/>
            <person name="Burton J.N."/>
            <person name="Adey A."/>
            <person name="Kumar A."/>
            <person name="Qiu R."/>
            <person name="Shendure J."/>
            <person name="Hall B."/>
        </authorList>
    </citation>
    <scope>NUCLEOTIDE SEQUENCE [LARGE SCALE GENOMIC DNA]</scope>
    <source>
        <strain evidence="6">RSF 1966-606</strain>
    </source>
</reference>
<dbReference type="Pfam" id="PF02365">
    <property type="entry name" value="NAM"/>
    <property type="match status" value="1"/>
</dbReference>
<keyword evidence="1" id="KW-0805">Transcription regulation</keyword>
<dbReference type="GO" id="GO:0003677">
    <property type="term" value="F:DNA binding"/>
    <property type="evidence" value="ECO:0007669"/>
    <property type="project" value="UniProtKB-KW"/>
</dbReference>